<evidence type="ECO:0000313" key="3">
    <source>
        <dbReference type="Proteomes" id="UP000734854"/>
    </source>
</evidence>
<dbReference type="Pfam" id="PF04727">
    <property type="entry name" value="ELMO_CED12"/>
    <property type="match status" value="1"/>
</dbReference>
<dbReference type="PANTHER" id="PTHR12771">
    <property type="entry name" value="ENGULFMENT AND CELL MOTILITY"/>
    <property type="match status" value="1"/>
</dbReference>
<dbReference type="PANTHER" id="PTHR12771:SF56">
    <property type="entry name" value="CED-12"/>
    <property type="match status" value="1"/>
</dbReference>
<dbReference type="EMBL" id="JACMSC010000014">
    <property type="protein sequence ID" value="KAG6489446.1"/>
    <property type="molecule type" value="Genomic_DNA"/>
</dbReference>
<gene>
    <name evidence="2" type="ORF">ZIOFF_050715</name>
</gene>
<keyword evidence="3" id="KW-1185">Reference proteome</keyword>
<comment type="caution">
    <text evidence="2">The sequence shown here is derived from an EMBL/GenBank/DDBJ whole genome shotgun (WGS) entry which is preliminary data.</text>
</comment>
<reference evidence="2 3" key="1">
    <citation type="submission" date="2020-08" db="EMBL/GenBank/DDBJ databases">
        <title>Plant Genome Project.</title>
        <authorList>
            <person name="Zhang R.-G."/>
        </authorList>
    </citation>
    <scope>NUCLEOTIDE SEQUENCE [LARGE SCALE GENOMIC DNA]</scope>
    <source>
        <tissue evidence="2">Rhizome</tissue>
    </source>
</reference>
<sequence>MGWQGCDPSTDFSPNQCLSRRMDQNSFQALLHKKEGRRAEWEYPFAVAGVNLSFMLMQMLDLQSVMPSNKAGIRFLELLGEDLESWSVSFH</sequence>
<organism evidence="2 3">
    <name type="scientific">Zingiber officinale</name>
    <name type="common">Ginger</name>
    <name type="synonym">Amomum zingiber</name>
    <dbReference type="NCBI Taxonomy" id="94328"/>
    <lineage>
        <taxon>Eukaryota</taxon>
        <taxon>Viridiplantae</taxon>
        <taxon>Streptophyta</taxon>
        <taxon>Embryophyta</taxon>
        <taxon>Tracheophyta</taxon>
        <taxon>Spermatophyta</taxon>
        <taxon>Magnoliopsida</taxon>
        <taxon>Liliopsida</taxon>
        <taxon>Zingiberales</taxon>
        <taxon>Zingiberaceae</taxon>
        <taxon>Zingiber</taxon>
    </lineage>
</organism>
<protein>
    <recommendedName>
        <fullName evidence="1">ELMO domain-containing protein</fullName>
    </recommendedName>
</protein>
<accession>A0A8J5FS12</accession>
<dbReference type="InterPro" id="IPR006816">
    <property type="entry name" value="ELMO_dom"/>
</dbReference>
<dbReference type="AlphaFoldDB" id="A0A8J5FS12"/>
<evidence type="ECO:0000259" key="1">
    <source>
        <dbReference type="Pfam" id="PF04727"/>
    </source>
</evidence>
<dbReference type="InterPro" id="IPR050868">
    <property type="entry name" value="ELMO_domain-containing"/>
</dbReference>
<name>A0A8J5FS12_ZINOF</name>
<feature type="domain" description="ELMO" evidence="1">
    <location>
        <begin position="1"/>
        <end position="87"/>
    </location>
</feature>
<dbReference type="Proteomes" id="UP000734854">
    <property type="component" value="Unassembled WGS sequence"/>
</dbReference>
<proteinExistence type="predicted"/>
<evidence type="ECO:0000313" key="2">
    <source>
        <dbReference type="EMBL" id="KAG6489446.1"/>
    </source>
</evidence>